<keyword evidence="10" id="KW-1185">Reference proteome</keyword>
<dbReference type="GO" id="GO:0047499">
    <property type="term" value="F:calcium-independent phospholipase A2 activity"/>
    <property type="evidence" value="ECO:0007669"/>
    <property type="project" value="TreeGrafter"/>
</dbReference>
<feature type="short sequence motif" description="DGA/G" evidence="7">
    <location>
        <begin position="663"/>
        <end position="665"/>
    </location>
</feature>
<organism evidence="9 10">
    <name type="scientific">Cucurbitaria berberidis CBS 394.84</name>
    <dbReference type="NCBI Taxonomy" id="1168544"/>
    <lineage>
        <taxon>Eukaryota</taxon>
        <taxon>Fungi</taxon>
        <taxon>Dikarya</taxon>
        <taxon>Ascomycota</taxon>
        <taxon>Pezizomycotina</taxon>
        <taxon>Dothideomycetes</taxon>
        <taxon>Pleosporomycetidae</taxon>
        <taxon>Pleosporales</taxon>
        <taxon>Pleosporineae</taxon>
        <taxon>Cucurbitariaceae</taxon>
        <taxon>Cucurbitaria</taxon>
    </lineage>
</organism>
<evidence type="ECO:0000256" key="1">
    <source>
        <dbReference type="ARBA" id="ARBA00022723"/>
    </source>
</evidence>
<evidence type="ECO:0000256" key="3">
    <source>
        <dbReference type="ARBA" id="ARBA00022801"/>
    </source>
</evidence>
<dbReference type="RefSeq" id="XP_040782664.1">
    <property type="nucleotide sequence ID" value="XM_040931376.1"/>
</dbReference>
<dbReference type="InterPro" id="IPR002641">
    <property type="entry name" value="PNPLA_dom"/>
</dbReference>
<keyword evidence="4" id="KW-0862">Zinc</keyword>
<dbReference type="GO" id="GO:0016020">
    <property type="term" value="C:membrane"/>
    <property type="evidence" value="ECO:0007669"/>
    <property type="project" value="TreeGrafter"/>
</dbReference>
<keyword evidence="5 7" id="KW-0442">Lipid degradation</keyword>
<evidence type="ECO:0000313" key="9">
    <source>
        <dbReference type="EMBL" id="KAF1840101.1"/>
    </source>
</evidence>
<evidence type="ECO:0000256" key="4">
    <source>
        <dbReference type="ARBA" id="ARBA00022833"/>
    </source>
</evidence>
<dbReference type="EMBL" id="ML976620">
    <property type="protein sequence ID" value="KAF1840101.1"/>
    <property type="molecule type" value="Genomic_DNA"/>
</dbReference>
<evidence type="ECO:0000256" key="5">
    <source>
        <dbReference type="ARBA" id="ARBA00022963"/>
    </source>
</evidence>
<feature type="short sequence motif" description="GXSXG" evidence="7">
    <location>
        <begin position="507"/>
        <end position="511"/>
    </location>
</feature>
<keyword evidence="6 7" id="KW-0443">Lipid metabolism</keyword>
<keyword evidence="3 7" id="KW-0378">Hydrolase</keyword>
<evidence type="ECO:0000259" key="8">
    <source>
        <dbReference type="PROSITE" id="PS51635"/>
    </source>
</evidence>
<dbReference type="Pfam" id="PF01734">
    <property type="entry name" value="Patatin"/>
    <property type="match status" value="1"/>
</dbReference>
<protein>
    <submittedName>
        <fullName evidence="9">FabD/lysophospholipase-like protein</fullName>
    </submittedName>
</protein>
<sequence length="963" mass="106940">MNPFPWISFETSPGENKLTYHEIAACDTGSSLENNCRPSFVTFVGKRSKAILLDSLLGGDVSVPVHKEVYLWSSARLRSGCAPLLIIDCGIQNPHLHPPNPALAQSSRPATSWLISKAININTTLCGRIFSPFSSVICCFVSDLGGPKAVAKWLASQATTLTASGLPTVPRILLVVETTSDTFDERIAANKAAILLFQAMQNMRSYQDPLNIQRDIKRQFGEIEVLGLHASKSTGVRARALKRRVLAMSEASMQERANTFTQFSFKHFQTLTKQAIGSLSSDASFHFSSASRPHGFSTELLEACLVDFLSQLPSQAWLWHFAAPIIASALLLASYPPNAHTAISSHTAHEDIQLKFLSATLHEFHDVFTLYNSGKSSASEVHRQILSTHHPHLANLKSHRSCFCCLLRMPEKVLACGHALCDPCIKIFGRRSHSEKNTYDISECVLCGVSYQNSTFRFVPPTAGIRVLSLDGGGVRGVVPLMFLEHLDNSLAPLGCSVKDHFDFVCGTSAGGLVVIGMFLLQWGATESIQRFEQVAGKTFGNKRKVMLARTLQLLVAYLEDGQYSLTAVQEAFRITLDSPIQMFNPLRNDTKVAVTTTAVHDCLPWLFTNYNGGMRPDDLGYDVVRAEKAHNDITVSDAACCTSAAPWFFKPQAIRTLGIFQDGGLQHNNPANIAQWEARFIWPSKVDPDFFLSLGTGTSSASASFGPPTSLRFYRRLFRSFERSLDGEDAWKRFYNSIALSLRPRYHRLNVRFTGTEPRLDDVLQIPSLKASVLEVVQEDKIAVTAVLDAMIASMFYFELDELPQLENGDYMCTGYIFCRLDIPKEGLRHLYSQLLDTTSWFLIQGTPVRCVQSVPKGLPPFKRRITFRAESVDELIAFSIRGITSTPKLLSGFPTTLAKLIEDQMLISPFGTINHVSNEKPLPALPKKRCSISRPRQSKRGTKRVRFQTRCSSEIAVYRCE</sequence>
<keyword evidence="1" id="KW-0479">Metal-binding</keyword>
<feature type="active site" description="Nucleophile" evidence="7">
    <location>
        <position position="509"/>
    </location>
</feature>
<dbReference type="GO" id="GO:0016042">
    <property type="term" value="P:lipid catabolic process"/>
    <property type="evidence" value="ECO:0007669"/>
    <property type="project" value="UniProtKB-UniRule"/>
</dbReference>
<dbReference type="CDD" id="cd07199">
    <property type="entry name" value="Pat17_PNPLA8_PNPLA9_like"/>
    <property type="match status" value="1"/>
</dbReference>
<dbReference type="SUPFAM" id="SSF52151">
    <property type="entry name" value="FabD/lysophospholipase-like"/>
    <property type="match status" value="1"/>
</dbReference>
<dbReference type="GO" id="GO:0008270">
    <property type="term" value="F:zinc ion binding"/>
    <property type="evidence" value="ECO:0007669"/>
    <property type="project" value="UniProtKB-KW"/>
</dbReference>
<dbReference type="Proteomes" id="UP000800039">
    <property type="component" value="Unassembled WGS sequence"/>
</dbReference>
<dbReference type="PANTHER" id="PTHR24185">
    <property type="entry name" value="CALCIUM-INDEPENDENT PHOSPHOLIPASE A2-GAMMA"/>
    <property type="match status" value="1"/>
</dbReference>
<dbReference type="GO" id="GO:0019369">
    <property type="term" value="P:arachidonate metabolic process"/>
    <property type="evidence" value="ECO:0007669"/>
    <property type="project" value="TreeGrafter"/>
</dbReference>
<dbReference type="OrthoDB" id="194358at2759"/>
<feature type="active site" description="Proton acceptor" evidence="7">
    <location>
        <position position="663"/>
    </location>
</feature>
<dbReference type="InterPro" id="IPR017907">
    <property type="entry name" value="Znf_RING_CS"/>
</dbReference>
<dbReference type="PROSITE" id="PS00518">
    <property type="entry name" value="ZF_RING_1"/>
    <property type="match status" value="1"/>
</dbReference>
<evidence type="ECO:0000256" key="7">
    <source>
        <dbReference type="PROSITE-ProRule" id="PRU01161"/>
    </source>
</evidence>
<gene>
    <name evidence="9" type="ORF">K460DRAFT_348229</name>
</gene>
<dbReference type="InterPro" id="IPR016035">
    <property type="entry name" value="Acyl_Trfase/lysoPLipase"/>
</dbReference>
<feature type="short sequence motif" description="GXGXXG" evidence="7">
    <location>
        <begin position="472"/>
        <end position="477"/>
    </location>
</feature>
<evidence type="ECO:0000313" key="10">
    <source>
        <dbReference type="Proteomes" id="UP000800039"/>
    </source>
</evidence>
<evidence type="ECO:0000256" key="6">
    <source>
        <dbReference type="ARBA" id="ARBA00023098"/>
    </source>
</evidence>
<dbReference type="AlphaFoldDB" id="A0A9P4G711"/>
<reference evidence="9" key="1">
    <citation type="submission" date="2020-01" db="EMBL/GenBank/DDBJ databases">
        <authorList>
            <consortium name="DOE Joint Genome Institute"/>
            <person name="Haridas S."/>
            <person name="Albert R."/>
            <person name="Binder M."/>
            <person name="Bloem J."/>
            <person name="Labutti K."/>
            <person name="Salamov A."/>
            <person name="Andreopoulos B."/>
            <person name="Baker S.E."/>
            <person name="Barry K."/>
            <person name="Bills G."/>
            <person name="Bluhm B.H."/>
            <person name="Cannon C."/>
            <person name="Castanera R."/>
            <person name="Culley D.E."/>
            <person name="Daum C."/>
            <person name="Ezra D."/>
            <person name="Gonzalez J.B."/>
            <person name="Henrissat B."/>
            <person name="Kuo A."/>
            <person name="Liang C."/>
            <person name="Lipzen A."/>
            <person name="Lutzoni F."/>
            <person name="Magnuson J."/>
            <person name="Mondo S."/>
            <person name="Nolan M."/>
            <person name="Ohm R."/>
            <person name="Pangilinan J."/>
            <person name="Park H.-J."/>
            <person name="Ramirez L."/>
            <person name="Alfaro M."/>
            <person name="Sun H."/>
            <person name="Tritt A."/>
            <person name="Yoshinaga Y."/>
            <person name="Zwiers L.-H."/>
            <person name="Turgeon B.G."/>
            <person name="Goodwin S.B."/>
            <person name="Spatafora J.W."/>
            <person name="Crous P.W."/>
            <person name="Grigoriev I.V."/>
        </authorList>
    </citation>
    <scope>NUCLEOTIDE SEQUENCE</scope>
    <source>
        <strain evidence="9">CBS 394.84</strain>
    </source>
</reference>
<keyword evidence="2" id="KW-0863">Zinc-finger</keyword>
<feature type="domain" description="PNPLA" evidence="8">
    <location>
        <begin position="468"/>
        <end position="676"/>
    </location>
</feature>
<dbReference type="Gene3D" id="3.40.1090.10">
    <property type="entry name" value="Cytosolic phospholipase A2 catalytic domain"/>
    <property type="match status" value="1"/>
</dbReference>
<accession>A0A9P4G711</accession>
<dbReference type="PANTHER" id="PTHR24185:SF1">
    <property type="entry name" value="CALCIUM-INDEPENDENT PHOSPHOLIPASE A2-GAMMA"/>
    <property type="match status" value="1"/>
</dbReference>
<comment type="caution">
    <text evidence="9">The sequence shown here is derived from an EMBL/GenBank/DDBJ whole genome shotgun (WGS) entry which is preliminary data.</text>
</comment>
<proteinExistence type="predicted"/>
<evidence type="ECO:0000256" key="2">
    <source>
        <dbReference type="ARBA" id="ARBA00022771"/>
    </source>
</evidence>
<dbReference type="PROSITE" id="PS51635">
    <property type="entry name" value="PNPLA"/>
    <property type="match status" value="1"/>
</dbReference>
<dbReference type="GeneID" id="63848628"/>
<dbReference type="GO" id="GO:0046486">
    <property type="term" value="P:glycerolipid metabolic process"/>
    <property type="evidence" value="ECO:0007669"/>
    <property type="project" value="UniProtKB-ARBA"/>
</dbReference>
<name>A0A9P4G711_9PLEO</name>